<reference evidence="3 4" key="1">
    <citation type="journal article" date="2012" name="PLoS Pathog.">
        <title>Comparative pathogenomics reveals horizontally acquired novel virulence genes in fungi infecting cereal hosts.</title>
        <authorList>
            <person name="Gardiner D.M."/>
            <person name="McDonald M.C."/>
            <person name="Covarelli L."/>
            <person name="Solomon P.S."/>
            <person name="Rusu A.G."/>
            <person name="Marshall M."/>
            <person name="Kazan K."/>
            <person name="Chakraborty S."/>
            <person name="McDonald B.A."/>
            <person name="Manners J.M."/>
        </authorList>
    </citation>
    <scope>NUCLEOTIDE SEQUENCE [LARGE SCALE GENOMIC DNA]</scope>
    <source>
        <strain evidence="3 4">CS3096</strain>
    </source>
</reference>
<feature type="compositionally biased region" description="Low complexity" evidence="1">
    <location>
        <begin position="361"/>
        <end position="371"/>
    </location>
</feature>
<evidence type="ECO:0000313" key="4">
    <source>
        <dbReference type="Proteomes" id="UP000007978"/>
    </source>
</evidence>
<feature type="compositionally biased region" description="Low complexity" evidence="1">
    <location>
        <begin position="284"/>
        <end position="298"/>
    </location>
</feature>
<dbReference type="EMBL" id="AFNW01000079">
    <property type="protein sequence ID" value="EKJ76003.1"/>
    <property type="molecule type" value="Genomic_DNA"/>
</dbReference>
<organism evidence="3 4">
    <name type="scientific">Fusarium pseudograminearum (strain CS3096)</name>
    <name type="common">Wheat and barley crown-rot fungus</name>
    <dbReference type="NCBI Taxonomy" id="1028729"/>
    <lineage>
        <taxon>Eukaryota</taxon>
        <taxon>Fungi</taxon>
        <taxon>Dikarya</taxon>
        <taxon>Ascomycota</taxon>
        <taxon>Pezizomycotina</taxon>
        <taxon>Sordariomycetes</taxon>
        <taxon>Hypocreomycetidae</taxon>
        <taxon>Hypocreales</taxon>
        <taxon>Nectriaceae</taxon>
        <taxon>Fusarium</taxon>
    </lineage>
</organism>
<feature type="compositionally biased region" description="Low complexity" evidence="1">
    <location>
        <begin position="205"/>
        <end position="220"/>
    </location>
</feature>
<feature type="chain" id="PRO_5003871046" evidence="2">
    <location>
        <begin position="19"/>
        <end position="405"/>
    </location>
</feature>
<feature type="compositionally biased region" description="Polar residues" evidence="1">
    <location>
        <begin position="309"/>
        <end position="327"/>
    </location>
</feature>
<keyword evidence="4" id="KW-1185">Reference proteome</keyword>
<gene>
    <name evidence="3" type="ORF">FPSE_03775</name>
</gene>
<dbReference type="Proteomes" id="UP000007978">
    <property type="component" value="Chromosome 1"/>
</dbReference>
<feature type="compositionally biased region" description="Polar residues" evidence="1">
    <location>
        <begin position="335"/>
        <end position="353"/>
    </location>
</feature>
<keyword evidence="2" id="KW-0732">Signal</keyword>
<proteinExistence type="predicted"/>
<dbReference type="KEGG" id="fpu:FPSE_03775"/>
<dbReference type="HOGENOM" id="CLU_064982_0_0_1"/>
<dbReference type="RefSeq" id="XP_009255170.1">
    <property type="nucleotide sequence ID" value="XM_009256895.1"/>
</dbReference>
<feature type="compositionally biased region" description="Polar residues" evidence="1">
    <location>
        <begin position="146"/>
        <end position="198"/>
    </location>
</feature>
<evidence type="ECO:0000256" key="2">
    <source>
        <dbReference type="SAM" id="SignalP"/>
    </source>
</evidence>
<feature type="signal peptide" evidence="2">
    <location>
        <begin position="1"/>
        <end position="18"/>
    </location>
</feature>
<name>K3VQ56_FUSPC</name>
<feature type="compositionally biased region" description="Polar residues" evidence="1">
    <location>
        <begin position="227"/>
        <end position="240"/>
    </location>
</feature>
<accession>K3VQ56</accession>
<feature type="region of interest" description="Disordered" evidence="1">
    <location>
        <begin position="146"/>
        <end position="376"/>
    </location>
</feature>
<dbReference type="AlphaFoldDB" id="K3VQ56"/>
<evidence type="ECO:0000256" key="1">
    <source>
        <dbReference type="SAM" id="MobiDB-lite"/>
    </source>
</evidence>
<feature type="compositionally biased region" description="Low complexity" evidence="1">
    <location>
        <begin position="252"/>
        <end position="276"/>
    </location>
</feature>
<dbReference type="GeneID" id="20362394"/>
<protein>
    <submittedName>
        <fullName evidence="3">Uncharacterized protein</fullName>
    </submittedName>
</protein>
<sequence>MRSQILVSGLSFIIPSFALVAYQPCLTTTALPLVTVIGGPDGYYNEYTRTYREFGSQGLTKKIYTVTQTCSDIDCEAPPIETAPPPGFTQAIVKCSACGGQGTQVATLTFPTESVEAYSSSGYLVEPLDLAQATMGWVHQVNSPQAVETTTVNSDTGMNAESNPATPGSSDQTGAEPQAPSNGGSQQDQNGNESLGDTSSHHAATDSTGSTNGDDSSNGQNAGGLDGTSSAKGWQSDETGNGSGSGDTPAGSISQNGPSSPSSSSSSSNDSTGSQDQESNIPGNANDATANNPADAPASGGTSGGGEPVSNNNNQPDDTANITSPSGINAAPGDTSLSPDGNSGPPLSQNNSPPVVDSDSKNNGNGDDSQGPNAPLTVGGASSYKLSITTCIIANAACIFIVWLL</sequence>
<evidence type="ECO:0000313" key="3">
    <source>
        <dbReference type="EMBL" id="EKJ76003.1"/>
    </source>
</evidence>
<comment type="caution">
    <text evidence="3">The sequence shown here is derived from an EMBL/GenBank/DDBJ whole genome shotgun (WGS) entry which is preliminary data.</text>
</comment>
<dbReference type="OrthoDB" id="5098170at2759"/>
<dbReference type="eggNOG" id="ENOG502RKNU">
    <property type="taxonomic scope" value="Eukaryota"/>
</dbReference>